<feature type="region of interest" description="Disordered" evidence="5">
    <location>
        <begin position="132"/>
        <end position="198"/>
    </location>
</feature>
<proteinExistence type="predicted"/>
<keyword evidence="9" id="KW-1185">Reference proteome</keyword>
<feature type="compositionally biased region" description="Low complexity" evidence="5">
    <location>
        <begin position="1"/>
        <end position="19"/>
    </location>
</feature>
<accession>A0ABN8WQ66</accession>
<comment type="subcellular location">
    <subcellularLocation>
        <location evidence="1">Membrane</location>
        <topology evidence="1">Single-pass membrane protein</topology>
    </subcellularLocation>
</comment>
<dbReference type="EMBL" id="OX365943">
    <property type="protein sequence ID" value="CAI4054950.1"/>
    <property type="molecule type" value="Genomic_DNA"/>
</dbReference>
<evidence type="ECO:0000256" key="2">
    <source>
        <dbReference type="ARBA" id="ARBA00022692"/>
    </source>
</evidence>
<protein>
    <recommendedName>
        <fullName evidence="7">Membrane anchor Opy2 N-terminal domain-containing protein</fullName>
    </recommendedName>
</protein>
<dbReference type="Proteomes" id="UP001162085">
    <property type="component" value="Chromosome 16"/>
</dbReference>
<dbReference type="InterPro" id="IPR051694">
    <property type="entry name" value="Immunoregulatory_rcpt-like"/>
</dbReference>
<evidence type="ECO:0000313" key="9">
    <source>
        <dbReference type="Proteomes" id="UP001162085"/>
    </source>
</evidence>
<gene>
    <name evidence="8" type="primary">SUVZ16G3510</name>
    <name evidence="8" type="ORF">SUVZ_16G3510</name>
</gene>
<dbReference type="Pfam" id="PF09463">
    <property type="entry name" value="Opy2"/>
    <property type="match status" value="1"/>
</dbReference>
<feature type="compositionally biased region" description="Acidic residues" evidence="5">
    <location>
        <begin position="135"/>
        <end position="163"/>
    </location>
</feature>
<evidence type="ECO:0000259" key="7">
    <source>
        <dbReference type="Pfam" id="PF09463"/>
    </source>
</evidence>
<sequence>MTTTSTLSGSTATTSTSAARGSDGCVVCGSVASCPDCGSGEYCVMTSLTCDSCSYTYCAKQSNSQLSGLNSTSTSSSSHSSNKNGEIIGVTLGVIGGVVVIVLVTLFFINRKYWKPRRQRIKASRLEEASRNYGNEDEYFEDGDEDDDDEDDDDDDDDDEDDDGGMRKDENYTKFNPPLVPPSLNVPGNRSSTSTTRTRASNILPIAYIPGVTSALTAEKLQSKLRSSAKRQHAAGDIRSHITLGSSILDGLDEEYDDHNLNSRGMHSNDSEDNLITAIRAKPKLVQIAEEESDKEIQDLDIIEEQSETGDAAEDDPHTRNDADADADDDDDDEGSFILDLEIPESIREGTNDERVESPFEDKFQIHGEQ</sequence>
<dbReference type="PANTHER" id="PTHR15549">
    <property type="entry name" value="PAIRED IMMUNOGLOBULIN-LIKE TYPE 2 RECEPTOR"/>
    <property type="match status" value="1"/>
</dbReference>
<name>A0ABN8WQ66_SACUV</name>
<feature type="region of interest" description="Disordered" evidence="5">
    <location>
        <begin position="290"/>
        <end position="370"/>
    </location>
</feature>
<keyword evidence="4 6" id="KW-0472">Membrane</keyword>
<keyword evidence="3 6" id="KW-1133">Transmembrane helix</keyword>
<keyword evidence="2 6" id="KW-0812">Transmembrane</keyword>
<evidence type="ECO:0000256" key="5">
    <source>
        <dbReference type="SAM" id="MobiDB-lite"/>
    </source>
</evidence>
<evidence type="ECO:0000256" key="3">
    <source>
        <dbReference type="ARBA" id="ARBA00022989"/>
    </source>
</evidence>
<feature type="compositionally biased region" description="Acidic residues" evidence="5">
    <location>
        <begin position="290"/>
        <end position="314"/>
    </location>
</feature>
<evidence type="ECO:0000256" key="4">
    <source>
        <dbReference type="ARBA" id="ARBA00023136"/>
    </source>
</evidence>
<feature type="compositionally biased region" description="Low complexity" evidence="5">
    <location>
        <begin position="182"/>
        <end position="198"/>
    </location>
</feature>
<reference evidence="8" key="1">
    <citation type="submission" date="2022-10" db="EMBL/GenBank/DDBJ databases">
        <authorList>
            <person name="Byrne P K."/>
        </authorList>
    </citation>
    <scope>NUCLEOTIDE SEQUENCE</scope>
    <source>
        <strain evidence="8">ZP964</strain>
    </source>
</reference>
<evidence type="ECO:0000256" key="6">
    <source>
        <dbReference type="SAM" id="Phobius"/>
    </source>
</evidence>
<evidence type="ECO:0000256" key="1">
    <source>
        <dbReference type="ARBA" id="ARBA00004167"/>
    </source>
</evidence>
<feature type="domain" description="Membrane anchor Opy2 N-terminal" evidence="7">
    <location>
        <begin position="25"/>
        <end position="58"/>
    </location>
</feature>
<feature type="region of interest" description="Disordered" evidence="5">
    <location>
        <begin position="1"/>
        <end position="22"/>
    </location>
</feature>
<dbReference type="InterPro" id="IPR018571">
    <property type="entry name" value="Membrane_anchor_Opy2_N"/>
</dbReference>
<organism evidence="8 9">
    <name type="scientific">Saccharomyces uvarum</name>
    <name type="common">Yeast</name>
    <name type="synonym">Saccharomyces bayanus var. uvarum</name>
    <dbReference type="NCBI Taxonomy" id="230603"/>
    <lineage>
        <taxon>Eukaryota</taxon>
        <taxon>Fungi</taxon>
        <taxon>Dikarya</taxon>
        <taxon>Ascomycota</taxon>
        <taxon>Saccharomycotina</taxon>
        <taxon>Saccharomycetes</taxon>
        <taxon>Saccharomycetales</taxon>
        <taxon>Saccharomycetaceae</taxon>
        <taxon>Saccharomyces</taxon>
    </lineage>
</organism>
<feature type="compositionally biased region" description="Basic and acidic residues" evidence="5">
    <location>
        <begin position="345"/>
        <end position="370"/>
    </location>
</feature>
<feature type="compositionally biased region" description="Acidic residues" evidence="5">
    <location>
        <begin position="324"/>
        <end position="335"/>
    </location>
</feature>
<evidence type="ECO:0000313" key="8">
    <source>
        <dbReference type="EMBL" id="CAI4054950.1"/>
    </source>
</evidence>
<feature type="transmembrane region" description="Helical" evidence="6">
    <location>
        <begin position="87"/>
        <end position="109"/>
    </location>
</feature>